<dbReference type="Proteomes" id="UP000658514">
    <property type="component" value="Unassembled WGS sequence"/>
</dbReference>
<dbReference type="SUPFAM" id="SSF63829">
    <property type="entry name" value="Calcium-dependent phosphotriesterase"/>
    <property type="match status" value="2"/>
</dbReference>
<dbReference type="Gene3D" id="2.120.10.30">
    <property type="entry name" value="TolB, C-terminal domain"/>
    <property type="match status" value="1"/>
</dbReference>
<dbReference type="SUPFAM" id="SSF49299">
    <property type="entry name" value="PKD domain"/>
    <property type="match status" value="1"/>
</dbReference>
<evidence type="ECO:0000259" key="1">
    <source>
        <dbReference type="PROSITE" id="PS50093"/>
    </source>
</evidence>
<dbReference type="Gene3D" id="2.60.40.10">
    <property type="entry name" value="Immunoglobulins"/>
    <property type="match status" value="1"/>
</dbReference>
<comment type="caution">
    <text evidence="2">The sequence shown here is derived from an EMBL/GenBank/DDBJ whole genome shotgun (WGS) entry which is preliminary data.</text>
</comment>
<evidence type="ECO:0000313" key="3">
    <source>
        <dbReference type="Proteomes" id="UP000658514"/>
    </source>
</evidence>
<reference evidence="2 3" key="1">
    <citation type="journal article" date="2020" name="ISME J.">
        <title>Comparative genomics reveals insights into cyanobacterial evolution and habitat adaptation.</title>
        <authorList>
            <person name="Chen M.Y."/>
            <person name="Teng W.K."/>
            <person name="Zhao L."/>
            <person name="Hu C.X."/>
            <person name="Zhou Y.K."/>
            <person name="Han B.P."/>
            <person name="Song L.R."/>
            <person name="Shu W.S."/>
        </authorList>
    </citation>
    <scope>NUCLEOTIDE SEQUENCE [LARGE SCALE GENOMIC DNA]</scope>
    <source>
        <strain evidence="2 3">FACHB-288</strain>
    </source>
</reference>
<evidence type="ECO:0000313" key="2">
    <source>
        <dbReference type="EMBL" id="MBD2194390.1"/>
    </source>
</evidence>
<proteinExistence type="predicted"/>
<dbReference type="PROSITE" id="PS50093">
    <property type="entry name" value="PKD"/>
    <property type="match status" value="1"/>
</dbReference>
<dbReference type="InterPro" id="IPR000601">
    <property type="entry name" value="PKD_dom"/>
</dbReference>
<sequence>MTTSQLSLIRIVKTSEFGPPSPDPSGIVYISHLGSLLMVDGEVDEMPTYFTGRNIFQSSLTGTYQQSFSTITYSNEPTGIAYNPANRFLYITDDNKRLVYQIDPGADGNYNTADDRVTSFSTASWGTATDNSDDHDPEDIAYSAKTNTLFVVDGFGSQVYEVTTNGTLLNTFDTERIGLHDPEGIAIDPSSGNLFMVGYLSKTSPATPALFELTTKGEFIRQYDISAAFPDKPAGITIAPSSTDPTKLSLYIVDRGVDNDVDPNENDGRFYEFALGRDVPNQAPAVDAGQNQVVLYGTNLRGSVVDDSLPLGRTVTSQWNVISGSGSVNFTNVSNTETAVTFTAPGAYTLELTASDSQLTGSSRTNIQVLNPQSTLFLKLAGSGTVGGVAFNRQDILAYDTSNNKWYMYFDGSDVLGAGNTNINLRDFHINKDGSILFTVNNPTVLPGEIAVDDSDVIKFTPTTTGDFTSGKFEMYFDGSDVGFETDSHELDAIALDKNGNLIVSMRGSAKIAGITETVADEDLIRFNATSLGATTTGTWEMVFDGSDVNLTESTEDVNGVWFDANNNIFLTIEGAYSVPGLNGTTISGTGNSIVQFTPTSLGANTVGTFTSFWDGLVNGLPAGVNVEGISIAPPSV</sequence>
<feature type="domain" description="PKD" evidence="1">
    <location>
        <begin position="312"/>
        <end position="376"/>
    </location>
</feature>
<dbReference type="RefSeq" id="WP_190538528.1">
    <property type="nucleotide sequence ID" value="NZ_CAWPNO010000062.1"/>
</dbReference>
<keyword evidence="3" id="KW-1185">Reference proteome</keyword>
<gene>
    <name evidence="2" type="ORF">H6G24_02625</name>
</gene>
<dbReference type="Pfam" id="PF22352">
    <property type="entry name" value="K319L-like_PKD"/>
    <property type="match status" value="1"/>
</dbReference>
<accession>A0ABR8A399</accession>
<name>A0ABR8A399_9CYAN</name>
<dbReference type="InterPro" id="IPR035986">
    <property type="entry name" value="PKD_dom_sf"/>
</dbReference>
<dbReference type="EMBL" id="JACJQH010000003">
    <property type="protein sequence ID" value="MBD2194390.1"/>
    <property type="molecule type" value="Genomic_DNA"/>
</dbReference>
<protein>
    <submittedName>
        <fullName evidence="2">Esterase-like activity of phytase family protein</fullName>
    </submittedName>
</protein>
<organism evidence="2 3">
    <name type="scientific">Calothrix parietina FACHB-288</name>
    <dbReference type="NCBI Taxonomy" id="2692896"/>
    <lineage>
        <taxon>Bacteria</taxon>
        <taxon>Bacillati</taxon>
        <taxon>Cyanobacteriota</taxon>
        <taxon>Cyanophyceae</taxon>
        <taxon>Nostocales</taxon>
        <taxon>Calotrichaceae</taxon>
        <taxon>Calothrix</taxon>
    </lineage>
</organism>
<dbReference type="InterPro" id="IPR011042">
    <property type="entry name" value="6-blade_b-propeller_TolB-like"/>
</dbReference>
<dbReference type="InterPro" id="IPR013783">
    <property type="entry name" value="Ig-like_fold"/>
</dbReference>